<reference evidence="7" key="1">
    <citation type="submission" date="2021-02" db="EMBL/GenBank/DDBJ databases">
        <authorList>
            <person name="Nowell W R."/>
        </authorList>
    </citation>
    <scope>NUCLEOTIDE SEQUENCE</scope>
</reference>
<evidence type="ECO:0000313" key="9">
    <source>
        <dbReference type="Proteomes" id="UP000663860"/>
    </source>
</evidence>
<dbReference type="GO" id="GO:0008270">
    <property type="term" value="F:zinc ion binding"/>
    <property type="evidence" value="ECO:0007669"/>
    <property type="project" value="UniProtKB-KW"/>
</dbReference>
<dbReference type="InterPro" id="IPR018289">
    <property type="entry name" value="MULE_transposase_dom"/>
</dbReference>
<keyword evidence="4" id="KW-0472">Membrane</keyword>
<evidence type="ECO:0000259" key="6">
    <source>
        <dbReference type="Pfam" id="PF10551"/>
    </source>
</evidence>
<sequence>MATNYDPEISSLKINESEVLFTLSNKGEPQVIYENAIFNFNQKNQSTKYWLCVEQQCGVYLHTNLTGEFTRINGTHTHPVNPDQIAVKILRDRMKARILAETTSITRIYDKEIAKSNLSKGATAIMPTIVEFRSNMSKARRRNTPVVPKSSVFNIPKLYQETIRSERFLLIDVFLKRGKDRVLVFDSKNQLELLFESETIFMDGTFDSTPDNFKQVYLIHAQKFGQGLPVAFCLLPNKRGPTYTELFERLKDEAILMGKQFNPKRIITDYEPCLLPIVGQEFPAAIHSGCMFHFNQAIHRKITELGLARDYLNNDTIRDQCRQLMALSLMPIDEVEDQFKRLQTIMTTSLDNLVLYFKNQWVHGVVPIHMWNFHEVTHRTNNICEGENIAVLHLYYLKTLSVIIYTLAYNLRFATRLSKKHPNIWSFINLIQNEHTRFEHISLQLNAGASAPKQSIQTKAFQARFDTLCNRFSKKEINAKELLISFSLLIGKKKK</sequence>
<keyword evidence="4" id="KW-1133">Transmembrane helix</keyword>
<organism evidence="7 9">
    <name type="scientific">Adineta steineri</name>
    <dbReference type="NCBI Taxonomy" id="433720"/>
    <lineage>
        <taxon>Eukaryota</taxon>
        <taxon>Metazoa</taxon>
        <taxon>Spiralia</taxon>
        <taxon>Gnathifera</taxon>
        <taxon>Rotifera</taxon>
        <taxon>Eurotatoria</taxon>
        <taxon>Bdelloidea</taxon>
        <taxon>Adinetida</taxon>
        <taxon>Adinetidae</taxon>
        <taxon>Adineta</taxon>
    </lineage>
</organism>
<gene>
    <name evidence="7" type="ORF">IZO911_LOCUS20258</name>
    <name evidence="8" type="ORF">VCS650_LOCUS21418</name>
</gene>
<keyword evidence="2" id="KW-0863">Zinc-finger</keyword>
<dbReference type="AlphaFoldDB" id="A0A814KBP8"/>
<evidence type="ECO:0000256" key="3">
    <source>
        <dbReference type="ARBA" id="ARBA00022833"/>
    </source>
</evidence>
<comment type="caution">
    <text evidence="7">The sequence shown here is derived from an EMBL/GenBank/DDBJ whole genome shotgun (WGS) entry which is preliminary data.</text>
</comment>
<dbReference type="Proteomes" id="UP000663891">
    <property type="component" value="Unassembled WGS sequence"/>
</dbReference>
<dbReference type="Gene3D" id="2.20.25.240">
    <property type="match status" value="1"/>
</dbReference>
<name>A0A814KBP8_9BILA</name>
<dbReference type="InterPro" id="IPR007588">
    <property type="entry name" value="Znf_FLYWCH"/>
</dbReference>
<dbReference type="PANTHER" id="PTHR47160">
    <property type="entry name" value="PUTATIVE-RELATED"/>
    <property type="match status" value="1"/>
</dbReference>
<evidence type="ECO:0000256" key="1">
    <source>
        <dbReference type="ARBA" id="ARBA00022723"/>
    </source>
</evidence>
<keyword evidence="4" id="KW-0812">Transmembrane</keyword>
<evidence type="ECO:0008006" key="10">
    <source>
        <dbReference type="Google" id="ProtNLM"/>
    </source>
</evidence>
<evidence type="ECO:0000256" key="2">
    <source>
        <dbReference type="ARBA" id="ARBA00022771"/>
    </source>
</evidence>
<dbReference type="EMBL" id="CAJNOE010000209">
    <property type="protein sequence ID" value="CAF1049638.1"/>
    <property type="molecule type" value="Genomic_DNA"/>
</dbReference>
<dbReference type="PANTHER" id="PTHR47160:SF8">
    <property type="entry name" value="MULE TRANSPOSASE DOMAIN-CONTAINING PROTEIN"/>
    <property type="match status" value="1"/>
</dbReference>
<accession>A0A814KBP8</accession>
<dbReference type="Pfam" id="PF10551">
    <property type="entry name" value="MULE"/>
    <property type="match status" value="1"/>
</dbReference>
<evidence type="ECO:0000313" key="7">
    <source>
        <dbReference type="EMBL" id="CAF1049638.1"/>
    </source>
</evidence>
<dbReference type="OrthoDB" id="10029846at2759"/>
<evidence type="ECO:0000313" key="8">
    <source>
        <dbReference type="EMBL" id="CAF1125188.1"/>
    </source>
</evidence>
<dbReference type="EMBL" id="CAJNON010000230">
    <property type="protein sequence ID" value="CAF1125188.1"/>
    <property type="molecule type" value="Genomic_DNA"/>
</dbReference>
<protein>
    <recommendedName>
        <fullName evidence="10">MULE transposase domain-containing protein</fullName>
    </recommendedName>
</protein>
<dbReference type="Proteomes" id="UP000663860">
    <property type="component" value="Unassembled WGS sequence"/>
</dbReference>
<feature type="domain" description="FLYWCH-type" evidence="5">
    <location>
        <begin position="21"/>
        <end position="78"/>
    </location>
</feature>
<proteinExistence type="predicted"/>
<evidence type="ECO:0000259" key="5">
    <source>
        <dbReference type="Pfam" id="PF04500"/>
    </source>
</evidence>
<dbReference type="Pfam" id="PF04500">
    <property type="entry name" value="FLYWCH"/>
    <property type="match status" value="1"/>
</dbReference>
<keyword evidence="1" id="KW-0479">Metal-binding</keyword>
<keyword evidence="3" id="KW-0862">Zinc</keyword>
<feature type="transmembrane region" description="Helical" evidence="4">
    <location>
        <begin position="389"/>
        <end position="411"/>
    </location>
</feature>
<feature type="domain" description="MULE transposase" evidence="6">
    <location>
        <begin position="200"/>
        <end position="296"/>
    </location>
</feature>
<evidence type="ECO:0000256" key="4">
    <source>
        <dbReference type="SAM" id="Phobius"/>
    </source>
</evidence>